<reference evidence="1 2" key="1">
    <citation type="journal article" date="2014" name="Am. J. Bot.">
        <title>Genome assembly and annotation for red clover (Trifolium pratense; Fabaceae).</title>
        <authorList>
            <person name="Istvanek J."/>
            <person name="Jaros M."/>
            <person name="Krenek A."/>
            <person name="Repkova J."/>
        </authorList>
    </citation>
    <scope>NUCLEOTIDE SEQUENCE [LARGE SCALE GENOMIC DNA]</scope>
    <source>
        <strain evidence="2">cv. Tatra</strain>
        <tissue evidence="1">Young leaves</tissue>
    </source>
</reference>
<dbReference type="STRING" id="57577.A0A2K3JKL7"/>
<gene>
    <name evidence="1" type="ORF">L195_g048203</name>
</gene>
<name>A0A2K3JKL7_TRIPR</name>
<comment type="caution">
    <text evidence="1">The sequence shown here is derived from an EMBL/GenBank/DDBJ whole genome shotgun (WGS) entry which is preliminary data.</text>
</comment>
<sequence>VLVRNVTPDADESVSELVEHFFVVNHPDHYLTHQV</sequence>
<protein>
    <submittedName>
        <fullName evidence="1">Early-responsive to dehydration stress-related protein</fullName>
    </submittedName>
</protein>
<evidence type="ECO:0000313" key="2">
    <source>
        <dbReference type="Proteomes" id="UP000236291"/>
    </source>
</evidence>
<proteinExistence type="predicted"/>
<dbReference type="EMBL" id="ASHM01068490">
    <property type="protein sequence ID" value="PNX54583.1"/>
    <property type="molecule type" value="Genomic_DNA"/>
</dbReference>
<reference evidence="1 2" key="2">
    <citation type="journal article" date="2017" name="Front. Plant Sci.">
        <title>Gene Classification and Mining of Molecular Markers Useful in Red Clover (Trifolium pratense) Breeding.</title>
        <authorList>
            <person name="Istvanek J."/>
            <person name="Dluhosova J."/>
            <person name="Dluhos P."/>
            <person name="Patkova L."/>
            <person name="Nedelnik J."/>
            <person name="Repkova J."/>
        </authorList>
    </citation>
    <scope>NUCLEOTIDE SEQUENCE [LARGE SCALE GENOMIC DNA]</scope>
    <source>
        <strain evidence="2">cv. Tatra</strain>
        <tissue evidence="1">Young leaves</tissue>
    </source>
</reference>
<dbReference type="Proteomes" id="UP000236291">
    <property type="component" value="Unassembled WGS sequence"/>
</dbReference>
<accession>A0A2K3JKL7</accession>
<feature type="non-terminal residue" evidence="1">
    <location>
        <position position="1"/>
    </location>
</feature>
<dbReference type="AlphaFoldDB" id="A0A2K3JKL7"/>
<evidence type="ECO:0000313" key="1">
    <source>
        <dbReference type="EMBL" id="PNX54583.1"/>
    </source>
</evidence>
<organism evidence="1 2">
    <name type="scientific">Trifolium pratense</name>
    <name type="common">Red clover</name>
    <dbReference type="NCBI Taxonomy" id="57577"/>
    <lineage>
        <taxon>Eukaryota</taxon>
        <taxon>Viridiplantae</taxon>
        <taxon>Streptophyta</taxon>
        <taxon>Embryophyta</taxon>
        <taxon>Tracheophyta</taxon>
        <taxon>Spermatophyta</taxon>
        <taxon>Magnoliopsida</taxon>
        <taxon>eudicotyledons</taxon>
        <taxon>Gunneridae</taxon>
        <taxon>Pentapetalae</taxon>
        <taxon>rosids</taxon>
        <taxon>fabids</taxon>
        <taxon>Fabales</taxon>
        <taxon>Fabaceae</taxon>
        <taxon>Papilionoideae</taxon>
        <taxon>50 kb inversion clade</taxon>
        <taxon>NPAAA clade</taxon>
        <taxon>Hologalegina</taxon>
        <taxon>IRL clade</taxon>
        <taxon>Trifolieae</taxon>
        <taxon>Trifolium</taxon>
    </lineage>
</organism>